<evidence type="ECO:0000313" key="3">
    <source>
        <dbReference type="Proteomes" id="UP001589647"/>
    </source>
</evidence>
<dbReference type="Pfam" id="PF19953">
    <property type="entry name" value="EACC1"/>
    <property type="match status" value="1"/>
</dbReference>
<dbReference type="Proteomes" id="UP001589647">
    <property type="component" value="Unassembled WGS sequence"/>
</dbReference>
<reference evidence="2 3" key="1">
    <citation type="submission" date="2024-09" db="EMBL/GenBank/DDBJ databases">
        <authorList>
            <person name="Sun Q."/>
            <person name="Mori K."/>
        </authorList>
    </citation>
    <scope>NUCLEOTIDE SEQUENCE [LARGE SCALE GENOMIC DNA]</scope>
    <source>
        <strain evidence="2 3">CCM 3426</strain>
    </source>
</reference>
<organism evidence="2 3">
    <name type="scientific">Nonomuraea spiralis</name>
    <dbReference type="NCBI Taxonomy" id="46182"/>
    <lineage>
        <taxon>Bacteria</taxon>
        <taxon>Bacillati</taxon>
        <taxon>Actinomycetota</taxon>
        <taxon>Actinomycetes</taxon>
        <taxon>Streptosporangiales</taxon>
        <taxon>Streptosporangiaceae</taxon>
        <taxon>Nonomuraea</taxon>
    </lineage>
</organism>
<dbReference type="InterPro" id="IPR045428">
    <property type="entry name" value="EACC1"/>
</dbReference>
<accession>A0ABV5IY37</accession>
<keyword evidence="1" id="KW-0472">Membrane</keyword>
<feature type="transmembrane region" description="Helical" evidence="1">
    <location>
        <begin position="52"/>
        <end position="73"/>
    </location>
</feature>
<name>A0ABV5IY37_9ACTN</name>
<keyword evidence="1" id="KW-1133">Transmembrane helix</keyword>
<dbReference type="RefSeq" id="WP_189648270.1">
    <property type="nucleotide sequence ID" value="NZ_BMRC01000006.1"/>
</dbReference>
<evidence type="ECO:0000313" key="2">
    <source>
        <dbReference type="EMBL" id="MFB9209457.1"/>
    </source>
</evidence>
<sequence>MAVQLSLQSDDTADMTWDLHTWLSDEPELRRNVRVVQHDPEPGALGPVVDGLQLALGSGGAFATAATVIIAWLRAQRGSVTVKFTREGQSSLEVSATGVKNLDAAGMRELTEHLTRILDETANKP</sequence>
<comment type="caution">
    <text evidence="2">The sequence shown here is derived from an EMBL/GenBank/DDBJ whole genome shotgun (WGS) entry which is preliminary data.</text>
</comment>
<dbReference type="EMBL" id="JBHMEI010000104">
    <property type="protein sequence ID" value="MFB9209457.1"/>
    <property type="molecule type" value="Genomic_DNA"/>
</dbReference>
<proteinExistence type="predicted"/>
<protein>
    <submittedName>
        <fullName evidence="2">Uncharacterized protein</fullName>
    </submittedName>
</protein>
<gene>
    <name evidence="2" type="ORF">ACFFV7_50310</name>
</gene>
<evidence type="ECO:0000256" key="1">
    <source>
        <dbReference type="SAM" id="Phobius"/>
    </source>
</evidence>
<keyword evidence="1" id="KW-0812">Transmembrane</keyword>
<keyword evidence="3" id="KW-1185">Reference proteome</keyword>